<dbReference type="Pfam" id="PF00777">
    <property type="entry name" value="Glyco_transf_29"/>
    <property type="match status" value="1"/>
</dbReference>
<evidence type="ECO:0000256" key="14">
    <source>
        <dbReference type="ARBA" id="ARBA00023180"/>
    </source>
</evidence>
<dbReference type="CDD" id="cd23966">
    <property type="entry name" value="GT29_ST3GAL1_2"/>
    <property type="match status" value="1"/>
</dbReference>
<comment type="similarity">
    <text evidence="4">Belongs to the glycosyltransferase 29 family.</text>
</comment>
<feature type="disulfide bond" evidence="24">
    <location>
        <begin position="169"/>
        <end position="311"/>
    </location>
</feature>
<dbReference type="InterPro" id="IPR051757">
    <property type="entry name" value="Beta-gal_alpha2-3_sialyltrans"/>
</dbReference>
<evidence type="ECO:0000256" key="8">
    <source>
        <dbReference type="ARBA" id="ARBA00022692"/>
    </source>
</evidence>
<comment type="subcellular location">
    <subcellularLocation>
        <location evidence="1">Golgi apparatus membrane</location>
        <topology evidence="1">Single-pass type II membrane protein</topology>
    </subcellularLocation>
    <subcellularLocation>
        <location evidence="15">Golgi apparatus</location>
        <location evidence="15">Golgi stack membrane</location>
    </subcellularLocation>
    <subcellularLocation>
        <location evidence="2">Secreted</location>
    </subcellularLocation>
</comment>
<evidence type="ECO:0000256" key="16">
    <source>
        <dbReference type="ARBA" id="ARBA00039107"/>
    </source>
</evidence>
<evidence type="ECO:0000256" key="6">
    <source>
        <dbReference type="ARBA" id="ARBA00022676"/>
    </source>
</evidence>
<evidence type="ECO:0000313" key="27">
    <source>
        <dbReference type="EMBL" id="CDI70283.1"/>
    </source>
</evidence>
<feature type="region of interest" description="Disordered" evidence="25">
    <location>
        <begin position="39"/>
        <end position="86"/>
    </location>
</feature>
<evidence type="ECO:0000256" key="4">
    <source>
        <dbReference type="ARBA" id="ARBA00006003"/>
    </source>
</evidence>
<evidence type="ECO:0000256" key="12">
    <source>
        <dbReference type="ARBA" id="ARBA00023136"/>
    </source>
</evidence>
<dbReference type="GO" id="GO:0032580">
    <property type="term" value="C:Golgi cisterna membrane"/>
    <property type="evidence" value="ECO:0007669"/>
    <property type="project" value="UniProtKB-SubCell"/>
</dbReference>
<evidence type="ECO:0000256" key="15">
    <source>
        <dbReference type="ARBA" id="ARBA00037859"/>
    </source>
</evidence>
<organism evidence="27">
    <name type="scientific">Oscarella carmela</name>
    <name type="common">Sponge</name>
    <dbReference type="NCBI Taxonomy" id="386100"/>
    <lineage>
        <taxon>Eukaryota</taxon>
        <taxon>Metazoa</taxon>
        <taxon>Porifera</taxon>
        <taxon>Homoscleromorpha</taxon>
        <taxon>Homosclerophorida</taxon>
        <taxon>Oscarellidae</taxon>
        <taxon>Oscarella</taxon>
    </lineage>
</organism>
<dbReference type="EMBL" id="HG532004">
    <property type="protein sequence ID" value="CDI70283.1"/>
    <property type="molecule type" value="mRNA"/>
</dbReference>
<keyword evidence="13" id="KW-1015">Disulfide bond</keyword>
<keyword evidence="8 26" id="KW-0812">Transmembrane</keyword>
<evidence type="ECO:0000256" key="13">
    <source>
        <dbReference type="ARBA" id="ARBA00023157"/>
    </source>
</evidence>
<evidence type="ECO:0000256" key="22">
    <source>
        <dbReference type="ARBA" id="ARBA00042682"/>
    </source>
</evidence>
<evidence type="ECO:0000256" key="1">
    <source>
        <dbReference type="ARBA" id="ARBA00004323"/>
    </source>
</evidence>
<dbReference type="GO" id="GO:0003836">
    <property type="term" value="F:beta-galactoside (CMP) alpha-2,3-sialyltransferase activity"/>
    <property type="evidence" value="ECO:0007669"/>
    <property type="project" value="UniProtKB-EC"/>
</dbReference>
<evidence type="ECO:0000256" key="18">
    <source>
        <dbReference type="ARBA" id="ARBA00041507"/>
    </source>
</evidence>
<dbReference type="PIRSF" id="PIRSF005557">
    <property type="entry name" value="Sialyl_trans"/>
    <property type="match status" value="1"/>
</dbReference>
<dbReference type="AlphaFoldDB" id="A0A0F7RR30"/>
<keyword evidence="5" id="KW-0964">Secreted</keyword>
<dbReference type="GO" id="GO:0000139">
    <property type="term" value="C:Golgi membrane"/>
    <property type="evidence" value="ECO:0007669"/>
    <property type="project" value="UniProtKB-SubCell"/>
</dbReference>
<evidence type="ECO:0000256" key="11">
    <source>
        <dbReference type="ARBA" id="ARBA00023034"/>
    </source>
</evidence>
<evidence type="ECO:0000256" key="25">
    <source>
        <dbReference type="SAM" id="MobiDB-lite"/>
    </source>
</evidence>
<accession>A0A0F7RR30</accession>
<proteinExistence type="evidence at transcript level"/>
<dbReference type="GO" id="GO:0005576">
    <property type="term" value="C:extracellular region"/>
    <property type="evidence" value="ECO:0007669"/>
    <property type="project" value="UniProtKB-SubCell"/>
</dbReference>
<keyword evidence="6 27" id="KW-0328">Glycosyltransferase</keyword>
<evidence type="ECO:0000256" key="2">
    <source>
        <dbReference type="ARBA" id="ARBA00004613"/>
    </source>
</evidence>
<evidence type="ECO:0000256" key="17">
    <source>
        <dbReference type="ARBA" id="ARBA00040101"/>
    </source>
</evidence>
<dbReference type="PANTHER" id="PTHR46032:SF6">
    <property type="entry name" value="CMP-N-ACETYLNEURAMINATE-BETA-GALACTOSAMIDE-ALPHA-2,3-SIALYLTRANSFERASE 1"/>
    <property type="match status" value="1"/>
</dbReference>
<evidence type="ECO:0000256" key="23">
    <source>
        <dbReference type="ARBA" id="ARBA00042991"/>
    </source>
</evidence>
<keyword evidence="11" id="KW-0333">Golgi apparatus</keyword>
<keyword evidence="12 26" id="KW-0472">Membrane</keyword>
<comment type="pathway">
    <text evidence="3">Protein modification; protein glycosylation.</text>
</comment>
<evidence type="ECO:0000256" key="10">
    <source>
        <dbReference type="ARBA" id="ARBA00022989"/>
    </source>
</evidence>
<name>A0A0F7RR30_OSCCA</name>
<dbReference type="InterPro" id="IPR038578">
    <property type="entry name" value="GT29-like_sf"/>
</dbReference>
<dbReference type="EC" id="2.4.3.4" evidence="16"/>
<sequence length="374" mass="42569">MVHKIMPRCRFVSFSIFLFVIMAIFVFIRHQTSWEESVSLEDPMMRSQPAVKPEETKDQPAGKPKETKDQPAGKAEEAEDYPRRDSTICPNIGTLLANPNLPRILKSKFHPDVKVMLTQDTKTLDEPINSWWKKLQPFDNKRDFTELAEDLFTVIPGENPFSPGVCRRCAVVGTAGRLKGARQGKLIDSFDIVIRMNRSPVKGYEVDVGSKTSYHLVYPESAVGYRGAESSGKLVLFPFKVLDIEWLKSIFTTHPISKGWTHLPTNLGLKPTDAMVIHPEFIYYVAKTWLEGKGRWASAGALSVVWALHICNEVDVFGFGANKYGNWDHYYEKFSSKEKDPFRRTGVHDANIEETVRMELHKEKIIRFHPGNPA</sequence>
<dbReference type="PANTHER" id="PTHR46032">
    <property type="entry name" value="ALPHA-2,3-SIALYLTRANSFERASE ST3GAL I ISOFORM X1"/>
    <property type="match status" value="1"/>
</dbReference>
<dbReference type="InterPro" id="IPR001675">
    <property type="entry name" value="Glyco_trans_29"/>
</dbReference>
<dbReference type="GO" id="GO:1901137">
    <property type="term" value="P:carbohydrate derivative biosynthetic process"/>
    <property type="evidence" value="ECO:0007669"/>
    <property type="project" value="UniProtKB-ARBA"/>
</dbReference>
<dbReference type="FunFam" id="3.90.1480.20:FF:000015">
    <property type="entry name" value="Lactosylceramide alpha-2,3-sialyltransferase"/>
    <property type="match status" value="1"/>
</dbReference>
<gene>
    <name evidence="27" type="primary">2</name>
    <name evidence="27" type="synonym">8</name>
    <name evidence="27" type="synonym">st3gal1</name>
</gene>
<dbReference type="InterPro" id="IPR012163">
    <property type="entry name" value="Sialyl_trans"/>
</dbReference>
<evidence type="ECO:0000256" key="19">
    <source>
        <dbReference type="ARBA" id="ARBA00041997"/>
    </source>
</evidence>
<feature type="transmembrane region" description="Helical" evidence="26">
    <location>
        <begin position="12"/>
        <end position="28"/>
    </location>
</feature>
<dbReference type="GO" id="GO:0097503">
    <property type="term" value="P:sialylation"/>
    <property type="evidence" value="ECO:0007669"/>
    <property type="project" value="TreeGrafter"/>
</dbReference>
<evidence type="ECO:0000256" key="3">
    <source>
        <dbReference type="ARBA" id="ARBA00004922"/>
    </source>
</evidence>
<keyword evidence="7 27" id="KW-0808">Transferase</keyword>
<keyword evidence="10 26" id="KW-1133">Transmembrane helix</keyword>
<evidence type="ECO:0000256" key="20">
    <source>
        <dbReference type="ARBA" id="ARBA00042022"/>
    </source>
</evidence>
<feature type="compositionally biased region" description="Basic and acidic residues" evidence="25">
    <location>
        <begin position="52"/>
        <end position="86"/>
    </location>
</feature>
<dbReference type="Gene3D" id="3.90.1480.20">
    <property type="entry name" value="Glycosyl transferase family 29"/>
    <property type="match status" value="1"/>
</dbReference>
<evidence type="ECO:0000256" key="5">
    <source>
        <dbReference type="ARBA" id="ARBA00022525"/>
    </source>
</evidence>
<evidence type="ECO:0000256" key="24">
    <source>
        <dbReference type="PIRSR" id="PIRSR005557-2"/>
    </source>
</evidence>
<evidence type="ECO:0000256" key="9">
    <source>
        <dbReference type="ARBA" id="ARBA00022968"/>
    </source>
</evidence>
<keyword evidence="14" id="KW-0325">Glycoprotein</keyword>
<keyword evidence="9" id="KW-0735">Signal-anchor</keyword>
<protein>
    <recommendedName>
        <fullName evidence="17">CMP-N-acetylneuraminate-beta-galactosamide-alpha-2,3-sialyltransferase 1</fullName>
        <ecNumber evidence="16">2.4.3.4</ecNumber>
    </recommendedName>
    <alternativeName>
        <fullName evidence="23">Gal-NAc6S</fullName>
    </alternativeName>
    <alternativeName>
        <fullName evidence="21">Gal-beta-1,3-GalNAc-alpha-2,3-sialyltransferase</fullName>
    </alternativeName>
    <alternativeName>
        <fullName evidence="19">ST3Gal I</fullName>
    </alternativeName>
    <alternativeName>
        <fullName evidence="20">ST3GalA.1</fullName>
    </alternativeName>
    <alternativeName>
        <fullName evidence="18">ST3O</fullName>
    </alternativeName>
    <alternativeName>
        <fullName evidence="22">Sialyltransferase 4A</fullName>
    </alternativeName>
</protein>
<evidence type="ECO:0000256" key="7">
    <source>
        <dbReference type="ARBA" id="ARBA00022679"/>
    </source>
</evidence>
<evidence type="ECO:0000256" key="26">
    <source>
        <dbReference type="SAM" id="Phobius"/>
    </source>
</evidence>
<reference evidence="27" key="1">
    <citation type="journal article" date="2015" name="Mol. Biol. Evol.">
        <title>Integrative view of alpha2,3-sialyltransferases (ST3Gal) molecular and functional evolution in deuterostomes: significance of lineage-specific losses.</title>
        <authorList>
            <person name="Petit D."/>
            <person name="Teppa E."/>
            <person name="Mir A.M."/>
            <person name="Vicogne D."/>
            <person name="Thisse C."/>
            <person name="Thisse B."/>
            <person name="Filloux C."/>
            <person name="Harduin-Lepers A."/>
        </authorList>
    </citation>
    <scope>NUCLEOTIDE SEQUENCE</scope>
</reference>
<evidence type="ECO:0000256" key="21">
    <source>
        <dbReference type="ARBA" id="ARBA00042448"/>
    </source>
</evidence>